<evidence type="ECO:0000313" key="5">
    <source>
        <dbReference type="EMBL" id="OIR25549.1"/>
    </source>
</evidence>
<dbReference type="PROSITE" id="PS51257">
    <property type="entry name" value="PROKAR_LIPOPROTEIN"/>
    <property type="match status" value="1"/>
</dbReference>
<gene>
    <name evidence="5" type="ORF">BGC33_13560</name>
    <name evidence="3" type="ORF">MS2017_0599</name>
    <name evidence="4" type="ORF">THERMOS_2283</name>
</gene>
<dbReference type="OrthoDB" id="9784703at2"/>
<dbReference type="InterPro" id="IPR016047">
    <property type="entry name" value="M23ase_b-sheet_dom"/>
</dbReference>
<proteinExistence type="predicted"/>
<dbReference type="InterPro" id="IPR050570">
    <property type="entry name" value="Cell_wall_metabolism_enzyme"/>
</dbReference>
<organism evidence="5 6">
    <name type="scientific">Bathymodiolus thermophilus thioautotrophic gill symbiont</name>
    <dbReference type="NCBI Taxonomy" id="2360"/>
    <lineage>
        <taxon>Bacteria</taxon>
        <taxon>Pseudomonadati</taxon>
        <taxon>Pseudomonadota</taxon>
        <taxon>Gammaproteobacteria</taxon>
        <taxon>sulfur-oxidizing symbionts</taxon>
    </lineage>
</organism>
<dbReference type="RefSeq" id="WP_071563373.1">
    <property type="nucleotide sequence ID" value="NZ_CAESAQ020000099.1"/>
</dbReference>
<keyword evidence="1" id="KW-0732">Signal</keyword>
<accession>A0A1J5UI11</accession>
<dbReference type="InterPro" id="IPR011055">
    <property type="entry name" value="Dup_hybrid_motif"/>
</dbReference>
<keyword evidence="8" id="KW-1185">Reference proteome</keyword>
<dbReference type="EMBL" id="CP024634">
    <property type="protein sequence ID" value="AYQ56334.1"/>
    <property type="molecule type" value="Genomic_DNA"/>
</dbReference>
<dbReference type="Proteomes" id="UP000278334">
    <property type="component" value="Chromosome"/>
</dbReference>
<evidence type="ECO:0000313" key="3">
    <source>
        <dbReference type="EMBL" id="AYQ56334.1"/>
    </source>
</evidence>
<dbReference type="GO" id="GO:0004222">
    <property type="term" value="F:metalloendopeptidase activity"/>
    <property type="evidence" value="ECO:0007669"/>
    <property type="project" value="TreeGrafter"/>
</dbReference>
<dbReference type="AlphaFoldDB" id="A0A1J5UI11"/>
<dbReference type="PANTHER" id="PTHR21666">
    <property type="entry name" value="PEPTIDASE-RELATED"/>
    <property type="match status" value="1"/>
</dbReference>
<dbReference type="SUPFAM" id="SSF51261">
    <property type="entry name" value="Duplicated hybrid motif"/>
    <property type="match status" value="1"/>
</dbReference>
<dbReference type="CDD" id="cd12797">
    <property type="entry name" value="M23_peptidase"/>
    <property type="match status" value="1"/>
</dbReference>
<protein>
    <recommendedName>
        <fullName evidence="2">M23ase beta-sheet core domain-containing protein</fullName>
    </recommendedName>
</protein>
<sequence length="168" mass="18776">MLNKLIIITVISMALSGCFTSKTSKPVVVIDRSTAQEGVNAITHSSDEDNAKKTMAKNHEPIPVAGEIIKFFSKEHQGLTFNTYFNQPVRAIRDGVVTYSDKMKDRGKMITIKHPLGFYSSYAHNQTLKVANGDEVKKGQIIALAGKDYFYLEMKKFGTLINPLNYLK</sequence>
<feature type="domain" description="M23ase beta-sheet core" evidence="2">
    <location>
        <begin position="75"/>
        <end position="149"/>
    </location>
</feature>
<dbReference type="EMBL" id="CAESAQ020000099">
    <property type="protein sequence ID" value="CAB5506310.1"/>
    <property type="molecule type" value="Genomic_DNA"/>
</dbReference>
<reference evidence="3 7" key="3">
    <citation type="submission" date="2017-11" db="EMBL/GenBank/DDBJ databases">
        <title>Genome sequence of the bacterial symbiont EPR9N from a vent mussel Bathymodiolus thermophilus.</title>
        <authorList>
            <person name="Won Y.-J."/>
        </authorList>
    </citation>
    <scope>NUCLEOTIDE SEQUENCE [LARGE SCALE GENOMIC DNA]</scope>
    <source>
        <strain evidence="3 7">EPR9N</strain>
    </source>
</reference>
<dbReference type="EMBL" id="MIQH01000224">
    <property type="protein sequence ID" value="OIR25549.1"/>
    <property type="molecule type" value="Genomic_DNA"/>
</dbReference>
<dbReference type="Proteomes" id="UP000643672">
    <property type="component" value="Unassembled WGS sequence"/>
</dbReference>
<evidence type="ECO:0000313" key="4">
    <source>
        <dbReference type="EMBL" id="CAB5506310.1"/>
    </source>
</evidence>
<reference evidence="5" key="2">
    <citation type="journal article" date="2017" name="Stand. Genomic Sci.">
        <title>Genome sequence of the sulfur-oxidizing Bathymodiolus thermophilus gill endosymbiont.</title>
        <authorList>
            <person name="Ponnudurai R."/>
            <person name="Sayavedra L."/>
            <person name="Kleiner M."/>
            <person name="Heiden S.E."/>
            <person name="Thurmer A."/>
            <person name="Felbeck H."/>
            <person name="Schluter R."/>
            <person name="Sievert S.M."/>
            <person name="Daniel R."/>
            <person name="Schweder T."/>
            <person name="Markert S."/>
        </authorList>
    </citation>
    <scope>NUCLEOTIDE SEQUENCE</scope>
    <source>
        <strain evidence="5">BAT/CrabSpa'14</strain>
    </source>
</reference>
<dbReference type="Gene3D" id="2.70.70.10">
    <property type="entry name" value="Glucose Permease (Domain IIA)"/>
    <property type="match status" value="1"/>
</dbReference>
<evidence type="ECO:0000313" key="6">
    <source>
        <dbReference type="Proteomes" id="UP000182798"/>
    </source>
</evidence>
<evidence type="ECO:0000256" key="1">
    <source>
        <dbReference type="ARBA" id="ARBA00022729"/>
    </source>
</evidence>
<evidence type="ECO:0000259" key="2">
    <source>
        <dbReference type="Pfam" id="PF01551"/>
    </source>
</evidence>
<evidence type="ECO:0000313" key="8">
    <source>
        <dbReference type="Proteomes" id="UP000643672"/>
    </source>
</evidence>
<dbReference type="KEGG" id="bthg:MS2017_0599"/>
<dbReference type="Pfam" id="PF01551">
    <property type="entry name" value="Peptidase_M23"/>
    <property type="match status" value="1"/>
</dbReference>
<name>A0A1J5UI11_9GAMM</name>
<evidence type="ECO:0000313" key="7">
    <source>
        <dbReference type="Proteomes" id="UP000278334"/>
    </source>
</evidence>
<dbReference type="Proteomes" id="UP000182798">
    <property type="component" value="Unassembled WGS sequence"/>
</dbReference>
<reference evidence="4 8" key="4">
    <citation type="submission" date="2020-05" db="EMBL/GenBank/DDBJ databases">
        <authorList>
            <person name="Petersen J."/>
            <person name="Sayavedra L."/>
        </authorList>
    </citation>
    <scope>NUCLEOTIDE SEQUENCE [LARGE SCALE GENOMIC DNA]</scope>
    <source>
        <strain evidence="4">B thermophilus SOXS</strain>
    </source>
</reference>
<reference evidence="6" key="1">
    <citation type="submission" date="2016-09" db="EMBL/GenBank/DDBJ databases">
        <title>Genome Sequence of Bathymodiolus thermophilus sulfur-oxidizing gill endosymbiont.</title>
        <authorList>
            <person name="Ponnudurai R."/>
            <person name="Kleiner M."/>
            <person name="Sayavedra L."/>
            <person name="Thuermer A."/>
            <person name="Felbeck H."/>
            <person name="Schlueter R."/>
            <person name="Schweder T."/>
            <person name="Markert S."/>
        </authorList>
    </citation>
    <scope>NUCLEOTIDE SEQUENCE [LARGE SCALE GENOMIC DNA]</scope>
    <source>
        <strain evidence="6">BAT/CrabSpa'14</strain>
    </source>
</reference>
<dbReference type="PANTHER" id="PTHR21666:SF289">
    <property type="entry name" value="L-ALA--D-GLU ENDOPEPTIDASE"/>
    <property type="match status" value="1"/>
</dbReference>